<evidence type="ECO:0000256" key="2">
    <source>
        <dbReference type="HAMAP-Rule" id="MF_00274"/>
    </source>
</evidence>
<keyword evidence="2" id="KW-0963">Cytoplasm</keyword>
<dbReference type="PANTHER" id="PTHR33449:SF1">
    <property type="entry name" value="NUCLEOID-ASSOCIATED PROTEIN YBAB"/>
    <property type="match status" value="1"/>
</dbReference>
<comment type="subunit">
    <text evidence="2">Homodimer.</text>
</comment>
<keyword evidence="4" id="KW-1185">Reference proteome</keyword>
<proteinExistence type="inferred from homology"/>
<accession>A0A1T4YPU2</accession>
<evidence type="ECO:0000313" key="4">
    <source>
        <dbReference type="Proteomes" id="UP000190774"/>
    </source>
</evidence>
<dbReference type="AlphaFoldDB" id="A0A1T4YPU2"/>
<evidence type="ECO:0000313" key="3">
    <source>
        <dbReference type="EMBL" id="SKB03713.1"/>
    </source>
</evidence>
<evidence type="ECO:0000256" key="1">
    <source>
        <dbReference type="ARBA" id="ARBA00023125"/>
    </source>
</evidence>
<dbReference type="PANTHER" id="PTHR33449">
    <property type="entry name" value="NUCLEOID-ASSOCIATED PROTEIN YBAB"/>
    <property type="match status" value="1"/>
</dbReference>
<protein>
    <recommendedName>
        <fullName evidence="2">Nucleoid-associated protein SAMN02745166_03886</fullName>
    </recommendedName>
</protein>
<sequence length="104" mass="11055">MNIQKMMKQVQEMQAQMQKSQAALGTKSFEVSVAAGKVTVTANGHGDVQSIKIAKEIVDPEDVDMLQDLVLSAVQQVQAKVKESQAAEVNKMTGGLGLPPGLGF</sequence>
<keyword evidence="1 2" id="KW-0238">DNA-binding</keyword>
<dbReference type="RefSeq" id="WP_078815041.1">
    <property type="nucleotide sequence ID" value="NZ_FUYE01000015.1"/>
</dbReference>
<organism evidence="3 4">
    <name type="scientific">Prosthecobacter debontii</name>
    <dbReference type="NCBI Taxonomy" id="48467"/>
    <lineage>
        <taxon>Bacteria</taxon>
        <taxon>Pseudomonadati</taxon>
        <taxon>Verrucomicrobiota</taxon>
        <taxon>Verrucomicrobiia</taxon>
        <taxon>Verrucomicrobiales</taxon>
        <taxon>Verrucomicrobiaceae</taxon>
        <taxon>Prosthecobacter</taxon>
    </lineage>
</organism>
<dbReference type="Proteomes" id="UP000190774">
    <property type="component" value="Unassembled WGS sequence"/>
</dbReference>
<dbReference type="GO" id="GO:0003677">
    <property type="term" value="F:DNA binding"/>
    <property type="evidence" value="ECO:0007669"/>
    <property type="project" value="UniProtKB-UniRule"/>
</dbReference>
<dbReference type="EMBL" id="FUYE01000015">
    <property type="protein sequence ID" value="SKB03713.1"/>
    <property type="molecule type" value="Genomic_DNA"/>
</dbReference>
<dbReference type="InterPro" id="IPR036894">
    <property type="entry name" value="YbaB-like_sf"/>
</dbReference>
<dbReference type="HAMAP" id="MF_00274">
    <property type="entry name" value="DNA_YbaB_EbfC"/>
    <property type="match status" value="1"/>
</dbReference>
<comment type="subcellular location">
    <subcellularLocation>
        <location evidence="2">Cytoplasm</location>
        <location evidence="2">Nucleoid</location>
    </subcellularLocation>
</comment>
<gene>
    <name evidence="3" type="ORF">SAMN02745166_03886</name>
</gene>
<dbReference type="Gene3D" id="3.30.1310.10">
    <property type="entry name" value="Nucleoid-associated protein YbaB-like domain"/>
    <property type="match status" value="1"/>
</dbReference>
<comment type="function">
    <text evidence="2">Binds to DNA and alters its conformation. May be involved in regulation of gene expression, nucleoid organization and DNA protection.</text>
</comment>
<dbReference type="PIRSF" id="PIRSF004555">
    <property type="entry name" value="UCP004555"/>
    <property type="match status" value="1"/>
</dbReference>
<dbReference type="SUPFAM" id="SSF82607">
    <property type="entry name" value="YbaB-like"/>
    <property type="match status" value="1"/>
</dbReference>
<dbReference type="STRING" id="48467.SAMN02745166_03886"/>
<dbReference type="GO" id="GO:0043590">
    <property type="term" value="C:bacterial nucleoid"/>
    <property type="evidence" value="ECO:0007669"/>
    <property type="project" value="UniProtKB-UniRule"/>
</dbReference>
<dbReference type="OrthoDB" id="9795263at2"/>
<name>A0A1T4YPU2_9BACT</name>
<dbReference type="InterPro" id="IPR004401">
    <property type="entry name" value="YbaB/EbfC"/>
</dbReference>
<reference evidence="4" key="1">
    <citation type="submission" date="2017-02" db="EMBL/GenBank/DDBJ databases">
        <authorList>
            <person name="Varghese N."/>
            <person name="Submissions S."/>
        </authorList>
    </citation>
    <scope>NUCLEOTIDE SEQUENCE [LARGE SCALE GENOMIC DNA]</scope>
    <source>
        <strain evidence="4">ATCC 700200</strain>
    </source>
</reference>
<dbReference type="GO" id="GO:0005829">
    <property type="term" value="C:cytosol"/>
    <property type="evidence" value="ECO:0007669"/>
    <property type="project" value="TreeGrafter"/>
</dbReference>
<dbReference type="Pfam" id="PF02575">
    <property type="entry name" value="YbaB_DNA_bd"/>
    <property type="match status" value="1"/>
</dbReference>
<dbReference type="NCBIfam" id="TIGR00103">
    <property type="entry name" value="DNA_YbaB_EbfC"/>
    <property type="match status" value="1"/>
</dbReference>
<comment type="similarity">
    <text evidence="2">Belongs to the YbaB/EbfC family.</text>
</comment>